<dbReference type="InParanoid" id="K0IEN6"/>
<protein>
    <submittedName>
        <fullName evidence="1">Uncharacterized protein</fullName>
    </submittedName>
</protein>
<gene>
    <name evidence="1" type="ordered locus">Ngar_c02950</name>
</gene>
<dbReference type="STRING" id="1237085.Ngar_c02950"/>
<dbReference type="AlphaFoldDB" id="K0IEN6"/>
<organism evidence="1 2">
    <name type="scientific">Nitrososphaera gargensis (strain Ga9.2)</name>
    <dbReference type="NCBI Taxonomy" id="1237085"/>
    <lineage>
        <taxon>Archaea</taxon>
        <taxon>Nitrososphaerota</taxon>
        <taxon>Nitrososphaeria</taxon>
        <taxon>Nitrososphaerales</taxon>
        <taxon>Nitrososphaeraceae</taxon>
        <taxon>Nitrososphaera</taxon>
    </lineage>
</organism>
<evidence type="ECO:0000313" key="1">
    <source>
        <dbReference type="EMBL" id="AFU57243.1"/>
    </source>
</evidence>
<dbReference type="Proteomes" id="UP000008037">
    <property type="component" value="Chromosome"/>
</dbReference>
<name>K0IEN6_NITGG</name>
<reference evidence="1 2" key="1">
    <citation type="journal article" date="2012" name="Environ. Microbiol.">
        <title>The genome of the ammonia-oxidizing Candidatus Nitrososphaera gargensis: insights into metabolic versatility and environmental adaptations.</title>
        <authorList>
            <person name="Spang A."/>
            <person name="Poehlein A."/>
            <person name="Offre P."/>
            <person name="Zumbragel S."/>
            <person name="Haider S."/>
            <person name="Rychlik N."/>
            <person name="Nowka B."/>
            <person name="Schmeisser C."/>
            <person name="Lebedeva E.V."/>
            <person name="Rattei T."/>
            <person name="Bohm C."/>
            <person name="Schmid M."/>
            <person name="Galushko A."/>
            <person name="Hatzenpichler R."/>
            <person name="Weinmaier T."/>
            <person name="Daniel R."/>
            <person name="Schleper C."/>
            <person name="Spieck E."/>
            <person name="Streit W."/>
            <person name="Wagner M."/>
        </authorList>
    </citation>
    <scope>NUCLEOTIDE SEQUENCE [LARGE SCALE GENOMIC DNA]</scope>
    <source>
        <strain evidence="2">Ga9.2</strain>
    </source>
</reference>
<dbReference type="EMBL" id="CP002408">
    <property type="protein sequence ID" value="AFU57243.1"/>
    <property type="molecule type" value="Genomic_DNA"/>
</dbReference>
<sequence length="230" mass="26853">MLDPFDTRLKSLENQVSLRIKEGVIRKRAYKQLFEWTIKYRELNLRTVSANKTNFPIDRLQNLDTMFEVWILFEFLDFLRNKGAVIDSSSFRKDKGFSIVFDGIEFRLFYEKEGGYLGWASNAFPDFTIEVNGHLKVVMDAKNWLQQKDEAVYKMLGYLDNLDCELGVLFFSNGKKLARSGIIKPTTPLKNHLNQCLINVVTPFSNLPDNIEVKQRSLESLFDQIIEYIK</sequence>
<dbReference type="HOGENOM" id="CLU_1202652_0_0_2"/>
<keyword evidence="2" id="KW-1185">Reference proteome</keyword>
<evidence type="ECO:0000313" key="2">
    <source>
        <dbReference type="Proteomes" id="UP000008037"/>
    </source>
</evidence>
<accession>K0IEN6</accession>
<dbReference type="KEGG" id="nga:Ngar_c02950"/>
<dbReference type="BioCyc" id="CNIT1237085:G1324-295-MONOMER"/>
<proteinExistence type="predicted"/>